<feature type="signal peptide" evidence="2">
    <location>
        <begin position="1"/>
        <end position="19"/>
    </location>
</feature>
<accession>A0A0R2FFX0</accession>
<name>A0A0R2FFX0_9LACO</name>
<gene>
    <name evidence="4" type="ORF">IV36_GL000979</name>
</gene>
<dbReference type="InterPro" id="IPR005490">
    <property type="entry name" value="LD_TPept_cat_dom"/>
</dbReference>
<comment type="caution">
    <text evidence="4">The sequence shown here is derived from an EMBL/GenBank/DDBJ whole genome shotgun (WGS) entry which is preliminary data.</text>
</comment>
<keyword evidence="2" id="KW-0732">Signal</keyword>
<dbReference type="AlphaFoldDB" id="A0A0R2FFX0"/>
<dbReference type="InterPro" id="IPR018337">
    <property type="entry name" value="Cell_wall/Cho-bd_repeat"/>
</dbReference>
<dbReference type="Gene3D" id="2.10.270.10">
    <property type="entry name" value="Cholin Binding"/>
    <property type="match status" value="4"/>
</dbReference>
<feature type="domain" description="L,D-TPase catalytic" evidence="3">
    <location>
        <begin position="261"/>
        <end position="419"/>
    </location>
</feature>
<evidence type="ECO:0000313" key="5">
    <source>
        <dbReference type="Proteomes" id="UP000051727"/>
    </source>
</evidence>
<dbReference type="Proteomes" id="UP000051727">
    <property type="component" value="Unassembled WGS sequence"/>
</dbReference>
<evidence type="ECO:0000256" key="1">
    <source>
        <dbReference type="ARBA" id="ARBA00022737"/>
    </source>
</evidence>
<protein>
    <recommendedName>
        <fullName evidence="3">L,D-TPase catalytic domain-containing protein</fullName>
    </recommendedName>
</protein>
<dbReference type="Pfam" id="PF03734">
    <property type="entry name" value="YkuD"/>
    <property type="match status" value="1"/>
</dbReference>
<evidence type="ECO:0000256" key="2">
    <source>
        <dbReference type="SAM" id="SignalP"/>
    </source>
</evidence>
<reference evidence="4 5" key="1">
    <citation type="journal article" date="2015" name="Genome Announc.">
        <title>Expanding the biotechnology potential of lactobacilli through comparative genomics of 213 strains and associated genera.</title>
        <authorList>
            <person name="Sun Z."/>
            <person name="Harris H.M."/>
            <person name="McCann A."/>
            <person name="Guo C."/>
            <person name="Argimon S."/>
            <person name="Zhang W."/>
            <person name="Yang X."/>
            <person name="Jeffery I.B."/>
            <person name="Cooney J.C."/>
            <person name="Kagawa T.F."/>
            <person name="Liu W."/>
            <person name="Song Y."/>
            <person name="Salvetti E."/>
            <person name="Wrobel A."/>
            <person name="Rasinkangas P."/>
            <person name="Parkhill J."/>
            <person name="Rea M.C."/>
            <person name="O'Sullivan O."/>
            <person name="Ritari J."/>
            <person name="Douillard F.P."/>
            <person name="Paul Ross R."/>
            <person name="Yang R."/>
            <person name="Briner A.E."/>
            <person name="Felis G.E."/>
            <person name="de Vos W.M."/>
            <person name="Barrangou R."/>
            <person name="Klaenhammer T.R."/>
            <person name="Caufield P.W."/>
            <person name="Cui Y."/>
            <person name="Zhang H."/>
            <person name="O'Toole P.W."/>
        </authorList>
    </citation>
    <scope>NUCLEOTIDE SEQUENCE [LARGE SCALE GENOMIC DNA]</scope>
    <source>
        <strain evidence="4 5">ATCC 27304</strain>
    </source>
</reference>
<keyword evidence="1" id="KW-0677">Repeat</keyword>
<sequence length="433" mass="47862">MSFFLFGFFVLNCTTTVKASSSSSVNVAVTQQLNKDHSLRGQKYINGSWYYFDDSTGNVVTGWKYIAAQKKTVYYATDGKMLYGQQHINGSWYYFDDNTGGVVTGWKYIAAQKKTVYYAANGKMLYGQQYIGGKWYYLNDNTGAVTTGFKYIQNQRKTVYYAANGQLQYGQQHINGKWYYFDSATGAMKTGFQLIKNQNKIVYYNAAGQMLYGRQKINGITYSLNTASGALSISNISLQLAEANFAQKTKQTIVTVANYKKTANVYLYQKDTNGIWSQVIATSAGHVGYNGLGKTYEGAGKTPQGAYTLGTAFGSHASVSTGLSYRQSDSRSYWIEDVNDSAYNTWQERSYAKAPSEHLLSYPTQYEYGIVINYNTNPVVKGAGSGFFVHVSTGGSTAGCVSVPRSVLIAMLAKLNKGAYIVNVNTESQISSY</sequence>
<feature type="chain" id="PRO_5006416968" description="L,D-TPase catalytic domain-containing protein" evidence="2">
    <location>
        <begin position="20"/>
        <end position="433"/>
    </location>
</feature>
<dbReference type="EMBL" id="JQAR01000020">
    <property type="protein sequence ID" value="KRN27529.1"/>
    <property type="molecule type" value="Genomic_DNA"/>
</dbReference>
<organism evidence="4 5">
    <name type="scientific">Liquorilactobacillus mali</name>
    <dbReference type="NCBI Taxonomy" id="1618"/>
    <lineage>
        <taxon>Bacteria</taxon>
        <taxon>Bacillati</taxon>
        <taxon>Bacillota</taxon>
        <taxon>Bacilli</taxon>
        <taxon>Lactobacillales</taxon>
        <taxon>Lactobacillaceae</taxon>
        <taxon>Liquorilactobacillus</taxon>
    </lineage>
</organism>
<dbReference type="PANTHER" id="PTHR38589">
    <property type="entry name" value="BLR0621 PROTEIN"/>
    <property type="match status" value="1"/>
</dbReference>
<evidence type="ECO:0000259" key="3">
    <source>
        <dbReference type="Pfam" id="PF03734"/>
    </source>
</evidence>
<dbReference type="STRING" id="1618.IV36_GL000979"/>
<dbReference type="Pfam" id="PF19127">
    <property type="entry name" value="Choline_bind_3"/>
    <property type="match status" value="2"/>
</dbReference>
<dbReference type="PANTHER" id="PTHR38589:SF1">
    <property type="entry name" value="BLR0621 PROTEIN"/>
    <property type="match status" value="1"/>
</dbReference>
<dbReference type="Pfam" id="PF01473">
    <property type="entry name" value="Choline_bind_1"/>
    <property type="match status" value="2"/>
</dbReference>
<evidence type="ECO:0000313" key="4">
    <source>
        <dbReference type="EMBL" id="KRN27529.1"/>
    </source>
</evidence>
<dbReference type="SUPFAM" id="SSF69360">
    <property type="entry name" value="Cell wall binding repeat"/>
    <property type="match status" value="1"/>
</dbReference>
<dbReference type="PATRIC" id="fig|1618.3.peg.989"/>
<proteinExistence type="predicted"/>